<accession>A0A329EBA0</accession>
<dbReference type="Proteomes" id="UP000248729">
    <property type="component" value="Unassembled WGS sequence"/>
</dbReference>
<evidence type="ECO:0000313" key="1">
    <source>
        <dbReference type="EMBL" id="RAS63559.1"/>
    </source>
</evidence>
<organism evidence="1 2">
    <name type="scientific">Vibrio diazotrophicus</name>
    <dbReference type="NCBI Taxonomy" id="685"/>
    <lineage>
        <taxon>Bacteria</taxon>
        <taxon>Pseudomonadati</taxon>
        <taxon>Pseudomonadota</taxon>
        <taxon>Gammaproteobacteria</taxon>
        <taxon>Vibrionales</taxon>
        <taxon>Vibrionaceae</taxon>
        <taxon>Vibrio</taxon>
    </lineage>
</organism>
<proteinExistence type="predicted"/>
<sequence length="550" mass="63793">MSTELKTIRQLYRHLNFTSSSNDRAKCRKSVFHSLRINAESMSNKAVLEWNPQLVDKNLIYHSDKITPLNDLTNDEKMGLLLDIIPSSRIYNEQQWKTKMYKARCALKKSMDTLLDEGNGGAASLIEVLLTNTRNYISNFDQNWIIREFEDCTMSRKQQRVRQLKTYLEAFNLLNDLAPKTATFVQEGIFKIPLRWKIGTDVISLEEHILFMKNFLTSHFPDYPIKAICGHDDERSVDENVGAHIHYYLSGRNEKTGGYDLRKSQIRAINEYLRNNHPEVETLSEDGDLSYEEAGLMGSYFQQMFQDYANEHLLNQKGLHAEFTDDTEKAQERYKHMIRESKLPKNKRSFNFYTKQLENLVNQVELVSANQSNIVMEQVSLGELEQEKQNKIAHINELREGINLGEKAVKSVLLQIEIEEERLTSIKQDVQKTFEDGEQETFLLKTVRKQRLDEEAQLEHTRNLQNEVNQRDRDLVQQLLRASILASYEKAQNSSHKNALTSFIGKVVDKLNKELPKPLQLLVDSVLSVIKDNGVVISKKVTVEQNHIKR</sequence>
<evidence type="ECO:0000313" key="2">
    <source>
        <dbReference type="Proteomes" id="UP000248729"/>
    </source>
</evidence>
<protein>
    <submittedName>
        <fullName evidence="1">Uncharacterized protein</fullName>
    </submittedName>
</protein>
<dbReference type="RefSeq" id="WP_112403907.1">
    <property type="nucleotide sequence ID" value="NZ_QLTR01000011.1"/>
</dbReference>
<comment type="caution">
    <text evidence="1">The sequence shown here is derived from an EMBL/GenBank/DDBJ whole genome shotgun (WGS) entry which is preliminary data.</text>
</comment>
<dbReference type="AlphaFoldDB" id="A0A329EBA0"/>
<reference evidence="1 2" key="1">
    <citation type="submission" date="2018-06" db="EMBL/GenBank/DDBJ databases">
        <title>Freshwater and sediment microbial communities from various areas in North America, analyzing microbe dynamics in response to fracking.</title>
        <authorList>
            <person name="Lamendella R."/>
        </authorList>
    </citation>
    <scope>NUCLEOTIDE SEQUENCE [LARGE SCALE GENOMIC DNA]</scope>
    <source>
        <strain evidence="1 2">99A</strain>
    </source>
</reference>
<name>A0A329EBA0_VIBDI</name>
<gene>
    <name evidence="1" type="ORF">DET48_111108</name>
</gene>
<dbReference type="EMBL" id="QLTR01000011">
    <property type="protein sequence ID" value="RAS63559.1"/>
    <property type="molecule type" value="Genomic_DNA"/>
</dbReference>